<dbReference type="AlphaFoldDB" id="A0AAE2BRE4"/>
<proteinExistence type="inferred from homology"/>
<dbReference type="Pfam" id="PF00931">
    <property type="entry name" value="NB-ARC"/>
    <property type="match status" value="1"/>
</dbReference>
<dbReference type="EMBL" id="JACGWL010000009">
    <property type="protein sequence ID" value="KAK4394803.1"/>
    <property type="molecule type" value="Genomic_DNA"/>
</dbReference>
<dbReference type="GO" id="GO:0051607">
    <property type="term" value="P:defense response to virus"/>
    <property type="evidence" value="ECO:0007669"/>
    <property type="project" value="UniProtKB-ARBA"/>
</dbReference>
<evidence type="ECO:0000256" key="5">
    <source>
        <dbReference type="ARBA" id="ARBA00022737"/>
    </source>
</evidence>
<evidence type="ECO:0000259" key="9">
    <source>
        <dbReference type="Pfam" id="PF00931"/>
    </source>
</evidence>
<dbReference type="Pfam" id="PF23559">
    <property type="entry name" value="WHD_DRP"/>
    <property type="match status" value="1"/>
</dbReference>
<evidence type="ECO:0000256" key="2">
    <source>
        <dbReference type="ARBA" id="ARBA00008894"/>
    </source>
</evidence>
<dbReference type="GO" id="GO:0098542">
    <property type="term" value="P:defense response to other organism"/>
    <property type="evidence" value="ECO:0007669"/>
    <property type="project" value="TreeGrafter"/>
</dbReference>
<protein>
    <submittedName>
        <fullName evidence="11">Disease resistance RPP13-like protein 3</fullName>
    </submittedName>
</protein>
<dbReference type="SUPFAM" id="SSF52047">
    <property type="entry name" value="RNI-like"/>
    <property type="match status" value="1"/>
</dbReference>
<dbReference type="InterPro" id="IPR042197">
    <property type="entry name" value="Apaf_helical"/>
</dbReference>
<sequence length="715" mass="81815">MAVAAYAALLSLTHVLDNAQHPARRHRLHLDANRIQNLQEKVQFLQDFFEVHSQRKSQEMEDLARQITVVADDAEGIIDLHVVDQLRQGFQDESHHLAALSSFCEDVDKVIQKIDCITKELMMIKEEWGDDVQEQMPVPLVPASSSTGLIPPGGKNSTMVGFDERLLQIMDELTRDESNLQIFPIVGMGGIGKTTLARSAFDHPYIVNCFDIRIWFTISQTYSVREILLGHLTDGEEQEDSEETVAELLGQKLHKKLFGRKYLIVMDDVWSTKAWDDFSLFFPNNRNGSRVMMTTRLLNVVVSLSSHEPYSMDFLDNEKSWNLLCEKVFGQISCPYPELEGIGKDIAKGCKGLPLAIVVIAGLLGKSNMTKEHWDVVAANLNSFANSEDNEHCLKILSLSYNNLPIHLKPCFLYMSVFGEDKEIKVSELTKLWVADGILRPVKGKILEKVAVRYLKDLVDRNMVLIRRRTSVGKIKSCGIHDLLRDLCLKEFDKEHFLRVPKVQRLHLKRNKDVCFLYSKEDTLERINLPQVHCLYFGIYKLCVLTSQPILLIQYFYQMKYGRCHNLGTSRTVLLEHTTFPQSLKKLTLTRCRIPWEDMTIIGSLPNLEEIPSGIGDIATLRSIYLSDCTDFAVTSAKQIQKEQESNGNELEVRVESTLRRWREAFEFLQSPARRYRLWRPEGGALDQSHRRKGCLFKEVQFLPSLLGLNAFLVL</sequence>
<gene>
    <name evidence="11" type="ORF">Sango_1634600</name>
</gene>
<dbReference type="Gene3D" id="1.20.5.4130">
    <property type="match status" value="1"/>
</dbReference>
<dbReference type="FunFam" id="3.40.50.300:FF:001091">
    <property type="entry name" value="Probable disease resistance protein At1g61300"/>
    <property type="match status" value="1"/>
</dbReference>
<reference evidence="11" key="1">
    <citation type="submission" date="2020-06" db="EMBL/GenBank/DDBJ databases">
        <authorList>
            <person name="Li T."/>
            <person name="Hu X."/>
            <person name="Zhang T."/>
            <person name="Song X."/>
            <person name="Zhang H."/>
            <person name="Dai N."/>
            <person name="Sheng W."/>
            <person name="Hou X."/>
            <person name="Wei L."/>
        </authorList>
    </citation>
    <scope>NUCLEOTIDE SEQUENCE</scope>
    <source>
        <strain evidence="11">K16</strain>
        <tissue evidence="11">Leaf</tissue>
    </source>
</reference>
<dbReference type="PANTHER" id="PTHR23155">
    <property type="entry name" value="DISEASE RESISTANCE PROTEIN RP"/>
    <property type="match status" value="1"/>
</dbReference>
<name>A0AAE2BRE4_9LAMI</name>
<comment type="similarity">
    <text evidence="2">Belongs to the disease resistance NB-LRR family.</text>
</comment>
<dbReference type="InterPro" id="IPR027417">
    <property type="entry name" value="P-loop_NTPase"/>
</dbReference>
<evidence type="ECO:0000256" key="4">
    <source>
        <dbReference type="ARBA" id="ARBA00022614"/>
    </source>
</evidence>
<dbReference type="SUPFAM" id="SSF52540">
    <property type="entry name" value="P-loop containing nucleoside triphosphate hydrolases"/>
    <property type="match status" value="1"/>
</dbReference>
<dbReference type="Gene3D" id="3.40.50.300">
    <property type="entry name" value="P-loop containing nucleotide triphosphate hydrolases"/>
    <property type="match status" value="1"/>
</dbReference>
<accession>A0AAE2BRE4</accession>
<keyword evidence="12" id="KW-1185">Reference proteome</keyword>
<dbReference type="GO" id="GO:0005737">
    <property type="term" value="C:cytoplasm"/>
    <property type="evidence" value="ECO:0007669"/>
    <property type="project" value="UniProtKB-SubCell"/>
</dbReference>
<keyword evidence="7" id="KW-0611">Plant defense</keyword>
<feature type="domain" description="Disease resistance protein winged helix" evidence="10">
    <location>
        <begin position="417"/>
        <end position="488"/>
    </location>
</feature>
<keyword evidence="3" id="KW-0963">Cytoplasm</keyword>
<evidence type="ECO:0000256" key="3">
    <source>
        <dbReference type="ARBA" id="ARBA00022490"/>
    </source>
</evidence>
<dbReference type="InterPro" id="IPR002182">
    <property type="entry name" value="NB-ARC"/>
</dbReference>
<evidence type="ECO:0000313" key="12">
    <source>
        <dbReference type="Proteomes" id="UP001289374"/>
    </source>
</evidence>
<dbReference type="Gene3D" id="1.10.10.10">
    <property type="entry name" value="Winged helix-like DNA-binding domain superfamily/Winged helix DNA-binding domain"/>
    <property type="match status" value="1"/>
</dbReference>
<dbReference type="Gene3D" id="1.10.8.430">
    <property type="entry name" value="Helical domain of apoptotic protease-activating factors"/>
    <property type="match status" value="1"/>
</dbReference>
<dbReference type="Proteomes" id="UP001289374">
    <property type="component" value="Unassembled WGS sequence"/>
</dbReference>
<dbReference type="InterPro" id="IPR036388">
    <property type="entry name" value="WH-like_DNA-bd_sf"/>
</dbReference>
<dbReference type="GO" id="GO:0005524">
    <property type="term" value="F:ATP binding"/>
    <property type="evidence" value="ECO:0007669"/>
    <property type="project" value="UniProtKB-KW"/>
</dbReference>
<dbReference type="FunFam" id="1.10.10.10:FF:000322">
    <property type="entry name" value="Probable disease resistance protein At1g63360"/>
    <property type="match status" value="1"/>
</dbReference>
<dbReference type="InterPro" id="IPR044974">
    <property type="entry name" value="Disease_R_plants"/>
</dbReference>
<keyword evidence="4" id="KW-0433">Leucine-rich repeat</keyword>
<comment type="subcellular location">
    <subcellularLocation>
        <location evidence="1">Cytoplasm</location>
    </subcellularLocation>
</comment>
<evidence type="ECO:0000313" key="11">
    <source>
        <dbReference type="EMBL" id="KAK4394803.1"/>
    </source>
</evidence>
<reference evidence="11" key="2">
    <citation type="journal article" date="2024" name="Plant">
        <title>Genomic evolution and insights into agronomic trait innovations of Sesamum species.</title>
        <authorList>
            <person name="Miao H."/>
            <person name="Wang L."/>
            <person name="Qu L."/>
            <person name="Liu H."/>
            <person name="Sun Y."/>
            <person name="Le M."/>
            <person name="Wang Q."/>
            <person name="Wei S."/>
            <person name="Zheng Y."/>
            <person name="Lin W."/>
            <person name="Duan Y."/>
            <person name="Cao H."/>
            <person name="Xiong S."/>
            <person name="Wang X."/>
            <person name="Wei L."/>
            <person name="Li C."/>
            <person name="Ma Q."/>
            <person name="Ju M."/>
            <person name="Zhao R."/>
            <person name="Li G."/>
            <person name="Mu C."/>
            <person name="Tian Q."/>
            <person name="Mei H."/>
            <person name="Zhang T."/>
            <person name="Gao T."/>
            <person name="Zhang H."/>
        </authorList>
    </citation>
    <scope>NUCLEOTIDE SEQUENCE</scope>
    <source>
        <strain evidence="11">K16</strain>
    </source>
</reference>
<organism evidence="11 12">
    <name type="scientific">Sesamum angolense</name>
    <dbReference type="NCBI Taxonomy" id="2727404"/>
    <lineage>
        <taxon>Eukaryota</taxon>
        <taxon>Viridiplantae</taxon>
        <taxon>Streptophyta</taxon>
        <taxon>Embryophyta</taxon>
        <taxon>Tracheophyta</taxon>
        <taxon>Spermatophyta</taxon>
        <taxon>Magnoliopsida</taxon>
        <taxon>eudicotyledons</taxon>
        <taxon>Gunneridae</taxon>
        <taxon>Pentapetalae</taxon>
        <taxon>asterids</taxon>
        <taxon>lamiids</taxon>
        <taxon>Lamiales</taxon>
        <taxon>Pedaliaceae</taxon>
        <taxon>Sesamum</taxon>
    </lineage>
</organism>
<keyword evidence="6" id="KW-0547">Nucleotide-binding</keyword>
<evidence type="ECO:0000256" key="1">
    <source>
        <dbReference type="ARBA" id="ARBA00004496"/>
    </source>
</evidence>
<evidence type="ECO:0000256" key="7">
    <source>
        <dbReference type="ARBA" id="ARBA00022821"/>
    </source>
</evidence>
<dbReference type="PRINTS" id="PR00364">
    <property type="entry name" value="DISEASERSIST"/>
</dbReference>
<dbReference type="GO" id="GO:0043531">
    <property type="term" value="F:ADP binding"/>
    <property type="evidence" value="ECO:0007669"/>
    <property type="project" value="InterPro"/>
</dbReference>
<comment type="caution">
    <text evidence="11">The sequence shown here is derived from an EMBL/GenBank/DDBJ whole genome shotgun (WGS) entry which is preliminary data.</text>
</comment>
<evidence type="ECO:0000259" key="10">
    <source>
        <dbReference type="Pfam" id="PF23559"/>
    </source>
</evidence>
<feature type="domain" description="NB-ARC" evidence="9">
    <location>
        <begin position="166"/>
        <end position="330"/>
    </location>
</feature>
<keyword evidence="8" id="KW-0067">ATP-binding</keyword>
<dbReference type="InterPro" id="IPR058922">
    <property type="entry name" value="WHD_DRP"/>
</dbReference>
<keyword evidence="5" id="KW-0677">Repeat</keyword>
<evidence type="ECO:0000256" key="6">
    <source>
        <dbReference type="ARBA" id="ARBA00022741"/>
    </source>
</evidence>
<evidence type="ECO:0000256" key="8">
    <source>
        <dbReference type="ARBA" id="ARBA00022840"/>
    </source>
</evidence>
<dbReference type="PANTHER" id="PTHR23155:SF1152">
    <property type="entry name" value="AAA+ ATPASE DOMAIN-CONTAINING PROTEIN"/>
    <property type="match status" value="1"/>
</dbReference>